<dbReference type="EMBL" id="QKZL01000006">
    <property type="protein sequence ID" value="PZX16657.1"/>
    <property type="molecule type" value="Genomic_DNA"/>
</dbReference>
<feature type="region of interest" description="Disordered" evidence="1">
    <location>
        <begin position="21"/>
        <end position="109"/>
    </location>
</feature>
<dbReference type="Gene3D" id="2.30.30.40">
    <property type="entry name" value="SH3 Domains"/>
    <property type="match status" value="1"/>
</dbReference>
<dbReference type="InterPro" id="IPR036028">
    <property type="entry name" value="SH3-like_dom_sf"/>
</dbReference>
<dbReference type="SUPFAM" id="SSF50044">
    <property type="entry name" value="SH3-domain"/>
    <property type="match status" value="1"/>
</dbReference>
<dbReference type="InterPro" id="IPR003646">
    <property type="entry name" value="SH3-like_bac-type"/>
</dbReference>
<dbReference type="PROSITE" id="PS51781">
    <property type="entry name" value="SH3B"/>
    <property type="match status" value="1"/>
</dbReference>
<dbReference type="Proteomes" id="UP000248916">
    <property type="component" value="Unassembled WGS sequence"/>
</dbReference>
<gene>
    <name evidence="3" type="ORF">LX81_02029</name>
</gene>
<organism evidence="3 4">
    <name type="scientific">Palleronia aestuarii</name>
    <dbReference type="NCBI Taxonomy" id="568105"/>
    <lineage>
        <taxon>Bacteria</taxon>
        <taxon>Pseudomonadati</taxon>
        <taxon>Pseudomonadota</taxon>
        <taxon>Alphaproteobacteria</taxon>
        <taxon>Rhodobacterales</taxon>
        <taxon>Roseobacteraceae</taxon>
        <taxon>Palleronia</taxon>
    </lineage>
</organism>
<feature type="domain" description="SH3b" evidence="2">
    <location>
        <begin position="93"/>
        <end position="156"/>
    </location>
</feature>
<evidence type="ECO:0000313" key="3">
    <source>
        <dbReference type="EMBL" id="PZX16657.1"/>
    </source>
</evidence>
<evidence type="ECO:0000256" key="1">
    <source>
        <dbReference type="SAM" id="MobiDB-lite"/>
    </source>
</evidence>
<name>A0A2W7NEU3_9RHOB</name>
<protein>
    <submittedName>
        <fullName evidence="3">SH3 domain-containing protein</fullName>
    </submittedName>
</protein>
<evidence type="ECO:0000313" key="4">
    <source>
        <dbReference type="Proteomes" id="UP000248916"/>
    </source>
</evidence>
<keyword evidence="4" id="KW-1185">Reference proteome</keyword>
<evidence type="ECO:0000259" key="2">
    <source>
        <dbReference type="PROSITE" id="PS51781"/>
    </source>
</evidence>
<dbReference type="Pfam" id="PF08239">
    <property type="entry name" value="SH3_3"/>
    <property type="match status" value="1"/>
</dbReference>
<sequence>MIRLTLLLLAAIFVTMVLAGRGPDPRGTVGGTRNVAASRAEPVPEELVPQPNRLDLADERGAIERALAASEAPPEAPPPPEDGEEAAPVAEGPPLRSVSGNRVNMRSGPGTAYDVIGQLQEGERVAVLDDPGDGWVEVEVSTTGTQGWMADFLLAE</sequence>
<accession>A0A2W7NEU3</accession>
<dbReference type="AlphaFoldDB" id="A0A2W7NEU3"/>
<dbReference type="SMART" id="SM00287">
    <property type="entry name" value="SH3b"/>
    <property type="match status" value="1"/>
</dbReference>
<reference evidence="3 4" key="1">
    <citation type="submission" date="2018-06" db="EMBL/GenBank/DDBJ databases">
        <title>Genomic Encyclopedia of Archaeal and Bacterial Type Strains, Phase II (KMG-II): from individual species to whole genera.</title>
        <authorList>
            <person name="Goeker M."/>
        </authorList>
    </citation>
    <scope>NUCLEOTIDE SEQUENCE [LARGE SCALE GENOMIC DNA]</scope>
    <source>
        <strain evidence="3 4">DSM 22009</strain>
    </source>
</reference>
<comment type="caution">
    <text evidence="3">The sequence shown here is derived from an EMBL/GenBank/DDBJ whole genome shotgun (WGS) entry which is preliminary data.</text>
</comment>
<feature type="compositionally biased region" description="Low complexity" evidence="1">
    <location>
        <begin position="64"/>
        <end position="73"/>
    </location>
</feature>
<dbReference type="RefSeq" id="WP_234822556.1">
    <property type="nucleotide sequence ID" value="NZ_QKZL01000006.1"/>
</dbReference>
<proteinExistence type="predicted"/>